<proteinExistence type="predicted"/>
<name>A0A7J0CC08_9ACTN</name>
<dbReference type="AlphaFoldDB" id="A0A7J0CC08"/>
<accession>A0A7J0CC08</accession>
<organism evidence="1 2">
    <name type="scientific">Streptomyces fulvorobeus</name>
    <dbReference type="NCBI Taxonomy" id="284028"/>
    <lineage>
        <taxon>Bacteria</taxon>
        <taxon>Bacillati</taxon>
        <taxon>Actinomycetota</taxon>
        <taxon>Actinomycetes</taxon>
        <taxon>Kitasatosporales</taxon>
        <taxon>Streptomycetaceae</taxon>
        <taxon>Streptomyces</taxon>
    </lineage>
</organism>
<sequence>MAAARAAASRVPRASAEMGAVRSGVVAGAGGAAMADRATHRTVPYSAAALTRVPFVQPVGPGGPWSRR</sequence>
<keyword evidence="2" id="KW-1185">Reference proteome</keyword>
<comment type="caution">
    <text evidence="1">The sequence shown here is derived from an EMBL/GenBank/DDBJ whole genome shotgun (WGS) entry which is preliminary data.</text>
</comment>
<gene>
    <name evidence="1" type="ORF">Sfulv_48610</name>
</gene>
<evidence type="ECO:0000313" key="1">
    <source>
        <dbReference type="EMBL" id="GFN00051.1"/>
    </source>
</evidence>
<dbReference type="EMBL" id="BLWC01000001">
    <property type="protein sequence ID" value="GFN00051.1"/>
    <property type="molecule type" value="Genomic_DNA"/>
</dbReference>
<reference evidence="1 2" key="1">
    <citation type="submission" date="2020-05" db="EMBL/GenBank/DDBJ databases">
        <title>Whole genome shotgun sequence of Streptomyces fulvorobeus NBRC 15897.</title>
        <authorList>
            <person name="Komaki H."/>
            <person name="Tamura T."/>
        </authorList>
    </citation>
    <scope>NUCLEOTIDE SEQUENCE [LARGE SCALE GENOMIC DNA]</scope>
    <source>
        <strain evidence="1 2">NBRC 15897</strain>
    </source>
</reference>
<dbReference type="Proteomes" id="UP000498980">
    <property type="component" value="Unassembled WGS sequence"/>
</dbReference>
<evidence type="ECO:0000313" key="2">
    <source>
        <dbReference type="Proteomes" id="UP000498980"/>
    </source>
</evidence>
<protein>
    <submittedName>
        <fullName evidence="1">Uncharacterized protein</fullName>
    </submittedName>
</protein>